<keyword evidence="3" id="KW-1185">Reference proteome</keyword>
<keyword evidence="1" id="KW-1133">Transmembrane helix</keyword>
<reference evidence="2 3" key="1">
    <citation type="submission" date="2011-12" db="EMBL/GenBank/DDBJ databases">
        <title>Whole genome shotgun sequence of Gordonia effusa NBRC 100432.</title>
        <authorList>
            <person name="Yoshida I."/>
            <person name="Takarada H."/>
            <person name="Hosoyama A."/>
            <person name="Tsuchikane K."/>
            <person name="Katsumata H."/>
            <person name="Yamazaki S."/>
            <person name="Fujita N."/>
        </authorList>
    </citation>
    <scope>NUCLEOTIDE SEQUENCE [LARGE SCALE GENOMIC DNA]</scope>
    <source>
        <strain evidence="2 3">NBRC 100432</strain>
    </source>
</reference>
<evidence type="ECO:0000313" key="2">
    <source>
        <dbReference type="EMBL" id="GAB19961.1"/>
    </source>
</evidence>
<keyword evidence="1" id="KW-0812">Transmembrane</keyword>
<sequence>MRCGTIRLGRLTILRLLTVLGLLTILRLLTILGLLTILRLLATLWLLTLRIVVIAWGAIRARHRRVLSN</sequence>
<feature type="transmembrane region" description="Helical" evidence="1">
    <location>
        <begin position="40"/>
        <end position="59"/>
    </location>
</feature>
<organism evidence="2 3">
    <name type="scientific">Gordonia effusa NBRC 100432</name>
    <dbReference type="NCBI Taxonomy" id="1077974"/>
    <lineage>
        <taxon>Bacteria</taxon>
        <taxon>Bacillati</taxon>
        <taxon>Actinomycetota</taxon>
        <taxon>Actinomycetes</taxon>
        <taxon>Mycobacteriales</taxon>
        <taxon>Gordoniaceae</taxon>
        <taxon>Gordonia</taxon>
    </lineage>
</organism>
<evidence type="ECO:0000313" key="3">
    <source>
        <dbReference type="Proteomes" id="UP000035034"/>
    </source>
</evidence>
<comment type="caution">
    <text evidence="2">The sequence shown here is derived from an EMBL/GenBank/DDBJ whole genome shotgun (WGS) entry which is preliminary data.</text>
</comment>
<protein>
    <submittedName>
        <fullName evidence="2">Uncharacterized protein</fullName>
    </submittedName>
</protein>
<dbReference type="EMBL" id="BAEH01000098">
    <property type="protein sequence ID" value="GAB19961.1"/>
    <property type="molecule type" value="Genomic_DNA"/>
</dbReference>
<dbReference type="STRING" id="1077974.GOEFS_098_00270"/>
<evidence type="ECO:0000256" key="1">
    <source>
        <dbReference type="SAM" id="Phobius"/>
    </source>
</evidence>
<keyword evidence="1" id="KW-0472">Membrane</keyword>
<accession>H0R4G0</accession>
<gene>
    <name evidence="2" type="ORF">GOEFS_098_00270</name>
</gene>
<name>H0R4G0_9ACTN</name>
<feature type="transmembrane region" description="Helical" evidence="1">
    <location>
        <begin position="12"/>
        <end position="34"/>
    </location>
</feature>
<proteinExistence type="predicted"/>
<dbReference type="AlphaFoldDB" id="H0R4G0"/>
<dbReference type="Proteomes" id="UP000035034">
    <property type="component" value="Unassembled WGS sequence"/>
</dbReference>